<proteinExistence type="predicted"/>
<accession>A0A811QAH9</accession>
<dbReference type="OrthoDB" id="672981at2759"/>
<sequence length="365" mass="39987">MEEECVISQGIERTLPAEEPTVAAAPPVPPLGDVFDDDPTSFDDYAILGLPSSSYASVLGDDNEDGEAYDDLSDSDSEIEDHDNQVRFWDHDAARSETDLVAEPLMFLSQMTRFASFQGATNFMHTSAAQASTGGEDNHEGGVIIVHYCLTLFSGTQSSGLGAVLDFGKDLHHVRYLVPFPVAATDPVSSLRLVGATLAADVYSHQYYMQLQALWSSLVAVMPVCVLARATHFVVTVDVGVLRGEDRTPERMREALEALARENDSSPMAYCLEQHLLVPVCYDGESGGGGDRPAKRMKRFAVTGEVCAICHEALEHGLAAWPWCSHVFHGKCLELLLVTVQHRCPMSIYAPCSHEKKFVYHVFMN</sequence>
<dbReference type="Proteomes" id="UP000604825">
    <property type="component" value="Unassembled WGS sequence"/>
</dbReference>
<feature type="domain" description="RING-type" evidence="2">
    <location>
        <begin position="307"/>
        <end position="346"/>
    </location>
</feature>
<dbReference type="InterPro" id="IPR013083">
    <property type="entry name" value="Znf_RING/FYVE/PHD"/>
</dbReference>
<keyword evidence="1" id="KW-0862">Zinc</keyword>
<gene>
    <name evidence="3" type="ORF">NCGR_LOCUS37363</name>
</gene>
<dbReference type="SUPFAM" id="SSF57850">
    <property type="entry name" value="RING/U-box"/>
    <property type="match status" value="1"/>
</dbReference>
<protein>
    <recommendedName>
        <fullName evidence="2">RING-type domain-containing protein</fullName>
    </recommendedName>
</protein>
<dbReference type="Gene3D" id="3.30.40.10">
    <property type="entry name" value="Zinc/RING finger domain, C3HC4 (zinc finger)"/>
    <property type="match status" value="1"/>
</dbReference>
<keyword evidence="1" id="KW-0863">Zinc-finger</keyword>
<keyword evidence="4" id="KW-1185">Reference proteome</keyword>
<keyword evidence="1" id="KW-0479">Metal-binding</keyword>
<dbReference type="AlphaFoldDB" id="A0A811QAH9"/>
<evidence type="ECO:0000259" key="2">
    <source>
        <dbReference type="PROSITE" id="PS50089"/>
    </source>
</evidence>
<evidence type="ECO:0000313" key="3">
    <source>
        <dbReference type="EMBL" id="CAD6253739.1"/>
    </source>
</evidence>
<dbReference type="CDD" id="cd16448">
    <property type="entry name" value="RING-H2"/>
    <property type="match status" value="1"/>
</dbReference>
<dbReference type="PROSITE" id="PS50089">
    <property type="entry name" value="ZF_RING_2"/>
    <property type="match status" value="1"/>
</dbReference>
<evidence type="ECO:0000256" key="1">
    <source>
        <dbReference type="PROSITE-ProRule" id="PRU00175"/>
    </source>
</evidence>
<evidence type="ECO:0000313" key="4">
    <source>
        <dbReference type="Proteomes" id="UP000604825"/>
    </source>
</evidence>
<dbReference type="InterPro" id="IPR001841">
    <property type="entry name" value="Znf_RING"/>
</dbReference>
<dbReference type="EMBL" id="CAJGYO010000009">
    <property type="protein sequence ID" value="CAD6253739.1"/>
    <property type="molecule type" value="Genomic_DNA"/>
</dbReference>
<organism evidence="3 4">
    <name type="scientific">Miscanthus lutarioriparius</name>
    <dbReference type="NCBI Taxonomy" id="422564"/>
    <lineage>
        <taxon>Eukaryota</taxon>
        <taxon>Viridiplantae</taxon>
        <taxon>Streptophyta</taxon>
        <taxon>Embryophyta</taxon>
        <taxon>Tracheophyta</taxon>
        <taxon>Spermatophyta</taxon>
        <taxon>Magnoliopsida</taxon>
        <taxon>Liliopsida</taxon>
        <taxon>Poales</taxon>
        <taxon>Poaceae</taxon>
        <taxon>PACMAD clade</taxon>
        <taxon>Panicoideae</taxon>
        <taxon>Andropogonodae</taxon>
        <taxon>Andropogoneae</taxon>
        <taxon>Saccharinae</taxon>
        <taxon>Miscanthus</taxon>
    </lineage>
</organism>
<reference evidence="3" key="1">
    <citation type="submission" date="2020-10" db="EMBL/GenBank/DDBJ databases">
        <authorList>
            <person name="Han B."/>
            <person name="Lu T."/>
            <person name="Zhao Q."/>
            <person name="Huang X."/>
            <person name="Zhao Y."/>
        </authorList>
    </citation>
    <scope>NUCLEOTIDE SEQUENCE</scope>
</reference>
<name>A0A811QAH9_9POAL</name>
<dbReference type="GO" id="GO:0008270">
    <property type="term" value="F:zinc ion binding"/>
    <property type="evidence" value="ECO:0007669"/>
    <property type="project" value="UniProtKB-KW"/>
</dbReference>
<comment type="caution">
    <text evidence="3">The sequence shown here is derived from an EMBL/GenBank/DDBJ whole genome shotgun (WGS) entry which is preliminary data.</text>
</comment>